<evidence type="ECO:0000259" key="2">
    <source>
        <dbReference type="Pfam" id="PF15640"/>
    </source>
</evidence>
<sequence>MEKILDEVFGFGDEVADHALTPAEKRVKDKNRRGQEKYERKNKKYSPDNIKGDGVLGGKVLSEADIEDWAKVLRKKFGTSLKKVDKFEDPRALAQFDPNTNTILYKENVTEYLMAHEHYHAEEMYHLGFDEYVKDAPLSNVLERDFTSENWQRLYKREKYVYDKLLKSAKDFNLNGDELNHAFYYFDGKILLELEKRKIKIPKM</sequence>
<proteinExistence type="predicted"/>
<reference evidence="3 4" key="1">
    <citation type="submission" date="2023-07" db="EMBL/GenBank/DDBJ databases">
        <title>Sorghum-associated microbial communities from plants grown in Nebraska, USA.</title>
        <authorList>
            <person name="Schachtman D."/>
        </authorList>
    </citation>
    <scope>NUCLEOTIDE SEQUENCE [LARGE SCALE GENOMIC DNA]</scope>
    <source>
        <strain evidence="3 4">CC351</strain>
    </source>
</reference>
<feature type="compositionally biased region" description="Basic and acidic residues" evidence="1">
    <location>
        <begin position="23"/>
        <end position="39"/>
    </location>
</feature>
<name>A0ABT9SIJ7_9FLAO</name>
<dbReference type="RefSeq" id="WP_306840869.1">
    <property type="nucleotide sequence ID" value="NZ_JAUSRL010000001.1"/>
</dbReference>
<evidence type="ECO:0000313" key="4">
    <source>
        <dbReference type="Proteomes" id="UP001235513"/>
    </source>
</evidence>
<organism evidence="3 4">
    <name type="scientific">Chryseobacterium lathyri</name>
    <dbReference type="NCBI Taxonomy" id="395933"/>
    <lineage>
        <taxon>Bacteria</taxon>
        <taxon>Pseudomonadati</taxon>
        <taxon>Bacteroidota</taxon>
        <taxon>Flavobacteriia</taxon>
        <taxon>Flavobacteriales</taxon>
        <taxon>Weeksellaceae</taxon>
        <taxon>Chryseobacterium group</taxon>
        <taxon>Chryseobacterium</taxon>
    </lineage>
</organism>
<accession>A0ABT9SIJ7</accession>
<protein>
    <recommendedName>
        <fullName evidence="2">Tox-MPTase4 domain-containing protein</fullName>
    </recommendedName>
</protein>
<comment type="caution">
    <text evidence="3">The sequence shown here is derived from an EMBL/GenBank/DDBJ whole genome shotgun (WGS) entry which is preliminary data.</text>
</comment>
<dbReference type="InterPro" id="IPR028912">
    <property type="entry name" value="Tox-MPTase4_dom"/>
</dbReference>
<evidence type="ECO:0000313" key="3">
    <source>
        <dbReference type="EMBL" id="MDP9958659.1"/>
    </source>
</evidence>
<dbReference type="Proteomes" id="UP001235513">
    <property type="component" value="Unassembled WGS sequence"/>
</dbReference>
<keyword evidence="4" id="KW-1185">Reference proteome</keyword>
<evidence type="ECO:0000256" key="1">
    <source>
        <dbReference type="SAM" id="MobiDB-lite"/>
    </source>
</evidence>
<gene>
    <name evidence="3" type="ORF">J2T04_000526</name>
</gene>
<dbReference type="EMBL" id="JAUSRL010000001">
    <property type="protein sequence ID" value="MDP9958659.1"/>
    <property type="molecule type" value="Genomic_DNA"/>
</dbReference>
<feature type="domain" description="Tox-MPTase4" evidence="2">
    <location>
        <begin position="77"/>
        <end position="183"/>
    </location>
</feature>
<feature type="region of interest" description="Disordered" evidence="1">
    <location>
        <begin position="22"/>
        <end position="49"/>
    </location>
</feature>
<dbReference type="Pfam" id="PF15640">
    <property type="entry name" value="Tox-MPTase4"/>
    <property type="match status" value="1"/>
</dbReference>